<evidence type="ECO:0000313" key="2">
    <source>
        <dbReference type="EMBL" id="SDD90018.1"/>
    </source>
</evidence>
<dbReference type="EMBL" id="FNAG01000010">
    <property type="protein sequence ID" value="SDD90018.1"/>
    <property type="molecule type" value="Genomic_DNA"/>
</dbReference>
<dbReference type="AlphaFoldDB" id="A0A1G6YI23"/>
<evidence type="ECO:0000313" key="3">
    <source>
        <dbReference type="Proteomes" id="UP000199603"/>
    </source>
</evidence>
<keyword evidence="1" id="KW-0732">Signal</keyword>
<accession>A0A1G6YI23</accession>
<dbReference type="Proteomes" id="UP000199603">
    <property type="component" value="Unassembled WGS sequence"/>
</dbReference>
<evidence type="ECO:0000256" key="1">
    <source>
        <dbReference type="SAM" id="SignalP"/>
    </source>
</evidence>
<proteinExistence type="predicted"/>
<reference evidence="2 3" key="1">
    <citation type="submission" date="2016-10" db="EMBL/GenBank/DDBJ databases">
        <authorList>
            <person name="de Groot N.N."/>
        </authorList>
    </citation>
    <scope>NUCLEOTIDE SEQUENCE [LARGE SCALE GENOMIC DNA]</scope>
    <source>
        <strain evidence="2 3">DSM 16957</strain>
    </source>
</reference>
<feature type="chain" id="PRO_5011443509" evidence="1">
    <location>
        <begin position="29"/>
        <end position="734"/>
    </location>
</feature>
<gene>
    <name evidence="2" type="ORF">SAMN04488509_11019</name>
</gene>
<organism evidence="2 3">
    <name type="scientific">Aquimonas voraii</name>
    <dbReference type="NCBI Taxonomy" id="265719"/>
    <lineage>
        <taxon>Bacteria</taxon>
        <taxon>Pseudomonadati</taxon>
        <taxon>Pseudomonadota</taxon>
        <taxon>Gammaproteobacteria</taxon>
        <taxon>Lysobacterales</taxon>
        <taxon>Lysobacteraceae</taxon>
        <taxon>Aquimonas</taxon>
    </lineage>
</organism>
<protein>
    <submittedName>
        <fullName evidence="2">Uncharacterized protein</fullName>
    </submittedName>
</protein>
<feature type="signal peptide" evidence="1">
    <location>
        <begin position="1"/>
        <end position="28"/>
    </location>
</feature>
<keyword evidence="3" id="KW-1185">Reference proteome</keyword>
<sequence length="734" mass="77767">MKRFYSATHGASQLLCALLAAGSATAFAQVGSPASEPTRIAAGLSEYPSAPLAQSVSPGGRLQRFWLREPWPGSPILVRSFERPAGYFGERVEDPFATDLGSGPLLASGTVESARSTLVYWDATGEVRFQRFGFEGWPESAWAEVLPGVRGPLSNPTLATDENGEFAVLAWSAEGVEGFELYAQVLAPWGAQGAPVRLGGGVSATPVQARLVSTQPGEFLLVWAEDDTHQPGLRRLQLQSFDVWGHTPQPPTLVEEGPAAELGAPDIARSGLGAIRIAYAAYGQVRIRGYDWGLGPVEDVHALPPSLPEASPRSIRISADAEYGFTIAWAGPASLEWPETDVIEAFWTNAFGQPAGAPVRVLEAPGRALRLLDIDSDADGDLHLAWSSQAREGGAQDVWAQVLRGPAIVDLDLQADPHSAPVAAGEDVWLNVRLHNFAPQDPWSSGRNAATGVRLSITGLQGGQLDPGSLPLGFECSQDADRAECVLYRDLPAGSVEPLWLRFTSPASETAWPLQLSVSAHQTDDFEPNNAAAVTIVRPDLIPDAFAFPVHEGVPRGEVQYSAIARLEGFDGVLPLSIAGGEYSLDDGPWTQASVEVSAGRTIRLRHTASSQYSSAVSSTLRLGVVSAEFTSITEAADTTPDAFSFQDVSGARRNRSITSNTLRPVGFSEPATISISGGQYSRNGGAFTSVPGVLNPGDSLRLRTTSSSQSSATVNVIVNVGGVSDTWSVTTGR</sequence>
<dbReference type="STRING" id="265719.SAMN04488509_11019"/>
<name>A0A1G6YI23_9GAMM</name>